<dbReference type="Proteomes" id="UP001159405">
    <property type="component" value="Unassembled WGS sequence"/>
</dbReference>
<reference evidence="1 2" key="1">
    <citation type="submission" date="2022-05" db="EMBL/GenBank/DDBJ databases">
        <authorList>
            <consortium name="Genoscope - CEA"/>
            <person name="William W."/>
        </authorList>
    </citation>
    <scope>NUCLEOTIDE SEQUENCE [LARGE SCALE GENOMIC DNA]</scope>
</reference>
<feature type="non-terminal residue" evidence="1">
    <location>
        <position position="1"/>
    </location>
</feature>
<gene>
    <name evidence="1" type="ORF">PLOB_00037198</name>
</gene>
<keyword evidence="2" id="KW-1185">Reference proteome</keyword>
<comment type="caution">
    <text evidence="1">The sequence shown here is derived from an EMBL/GenBank/DDBJ whole genome shotgun (WGS) entry which is preliminary data.</text>
</comment>
<protein>
    <submittedName>
        <fullName evidence="1">Uncharacterized protein</fullName>
    </submittedName>
</protein>
<name>A0ABN8SBX5_9CNID</name>
<accession>A0ABN8SBX5</accession>
<evidence type="ECO:0000313" key="2">
    <source>
        <dbReference type="Proteomes" id="UP001159405"/>
    </source>
</evidence>
<proteinExistence type="predicted"/>
<evidence type="ECO:0000313" key="1">
    <source>
        <dbReference type="EMBL" id="CAH3187309.1"/>
    </source>
</evidence>
<sequence length="74" mass="8272">IQTQGFPLDTKMSIVASQRSVLYIHSIPPAQPALRHPVHLEKPINLIVTQPVHSPEIRQVDKRSTALLNTVMGR</sequence>
<dbReference type="EMBL" id="CALNXK010000534">
    <property type="protein sequence ID" value="CAH3187309.1"/>
    <property type="molecule type" value="Genomic_DNA"/>
</dbReference>
<organism evidence="1 2">
    <name type="scientific">Porites lobata</name>
    <dbReference type="NCBI Taxonomy" id="104759"/>
    <lineage>
        <taxon>Eukaryota</taxon>
        <taxon>Metazoa</taxon>
        <taxon>Cnidaria</taxon>
        <taxon>Anthozoa</taxon>
        <taxon>Hexacorallia</taxon>
        <taxon>Scleractinia</taxon>
        <taxon>Fungiina</taxon>
        <taxon>Poritidae</taxon>
        <taxon>Porites</taxon>
    </lineage>
</organism>